<dbReference type="Pfam" id="PF13532">
    <property type="entry name" value="2OG-FeII_Oxy_2"/>
    <property type="match status" value="1"/>
</dbReference>
<proteinExistence type="predicted"/>
<dbReference type="GO" id="GO:0002098">
    <property type="term" value="P:tRNA wobble uridine modification"/>
    <property type="evidence" value="ECO:0007669"/>
    <property type="project" value="TreeGrafter"/>
</dbReference>
<evidence type="ECO:0000256" key="5">
    <source>
        <dbReference type="ARBA" id="ARBA00022603"/>
    </source>
</evidence>
<dbReference type="InterPro" id="IPR029063">
    <property type="entry name" value="SAM-dependent_MTases_sf"/>
</dbReference>
<dbReference type="GO" id="GO:0005737">
    <property type="term" value="C:cytoplasm"/>
    <property type="evidence" value="ECO:0007669"/>
    <property type="project" value="UniProtKB-SubCell"/>
</dbReference>
<comment type="subcellular location">
    <subcellularLocation>
        <location evidence="3">Cytoplasm</location>
    </subcellularLocation>
    <subcellularLocation>
        <location evidence="2">Nucleus</location>
    </subcellularLocation>
</comment>
<evidence type="ECO:0000259" key="13">
    <source>
        <dbReference type="PROSITE" id="PS51471"/>
    </source>
</evidence>
<reference evidence="15" key="1">
    <citation type="submission" date="2013-03" db="EMBL/GenBank/DDBJ databases">
        <title>The Genome Sequence of Anopheles christyi ACHKN1017.</title>
        <authorList>
            <consortium name="The Broad Institute Genomics Platform"/>
            <person name="Neafsey D.E."/>
            <person name="Besansky N."/>
            <person name="Walker B."/>
            <person name="Young S.K."/>
            <person name="Zeng Q."/>
            <person name="Gargeya S."/>
            <person name="Fitzgerald M."/>
            <person name="Haas B."/>
            <person name="Abouelleil A."/>
            <person name="Allen A.W."/>
            <person name="Alvarado L."/>
            <person name="Arachchi H.M."/>
            <person name="Berlin A.M."/>
            <person name="Chapman S.B."/>
            <person name="Gainer-Dewar J."/>
            <person name="Goldberg J."/>
            <person name="Griggs A."/>
            <person name="Gujja S."/>
            <person name="Hansen M."/>
            <person name="Howarth C."/>
            <person name="Imamovic A."/>
            <person name="Ireland A."/>
            <person name="Larimer J."/>
            <person name="McCowan C."/>
            <person name="Murphy C."/>
            <person name="Pearson M."/>
            <person name="Poon T.W."/>
            <person name="Priest M."/>
            <person name="Roberts A."/>
            <person name="Saif S."/>
            <person name="Shea T."/>
            <person name="Sisk P."/>
            <person name="Sykes S."/>
            <person name="Wortman J."/>
            <person name="Nusbaum C."/>
            <person name="Birren B."/>
        </authorList>
    </citation>
    <scope>NUCLEOTIDE SEQUENCE [LARGE SCALE GENOMIC DNA]</scope>
    <source>
        <strain evidence="15">ACHKN1017</strain>
    </source>
</reference>
<dbReference type="InterPro" id="IPR035979">
    <property type="entry name" value="RBD_domain_sf"/>
</dbReference>
<evidence type="ECO:0000256" key="3">
    <source>
        <dbReference type="ARBA" id="ARBA00004496"/>
    </source>
</evidence>
<keyword evidence="6" id="KW-0808">Transferase</keyword>
<dbReference type="InterPro" id="IPR012677">
    <property type="entry name" value="Nucleotide-bd_a/b_plait_sf"/>
</dbReference>
<dbReference type="STRING" id="43041.A0A182KIK7"/>
<evidence type="ECO:0000256" key="12">
    <source>
        <dbReference type="SAM" id="MobiDB-lite"/>
    </source>
</evidence>
<evidence type="ECO:0000256" key="1">
    <source>
        <dbReference type="ARBA" id="ARBA00001954"/>
    </source>
</evidence>
<dbReference type="GO" id="GO:0106335">
    <property type="term" value="F:tRNA (5-carboxymethyluridine(34)-5-O)-methyltransferase activity"/>
    <property type="evidence" value="ECO:0007669"/>
    <property type="project" value="TreeGrafter"/>
</dbReference>
<comment type="cofactor">
    <cofactor evidence="1">
        <name>Fe(2+)</name>
        <dbReference type="ChEBI" id="CHEBI:29033"/>
    </cofactor>
</comment>
<accession>A0A182KIK7</accession>
<keyword evidence="5" id="KW-0489">Methyltransferase</keyword>
<sequence length="750" mass="84569">MTLSKNLEKKIGKKVKRCQLSIEKDAGIEFCDEPTQLITICNAGLSTGLQQEALLKEALQYGTIQHVLFPPGKSYCFLQCSSNSEARAIYAALNGICTLGQDGAVLLLAFCKTLPPCQDDPWNTELPDGLILERDFIDNSLEKALLEAVHFEDSEQAATELNKTLKHRKVKHFGYEFVYGSNNVDRTKPLDRKIPSVCNELWKKLQQLHPHLRWHVPDQLTVNQYEPGQGIPPHVDTHSAFEDPILSLSLGSDIVMEFKQPSSGKAVCVDLSSRSLLIMSGESRYDWTHGITPRKMDTIPAPNGGLTVRKRQLRVSLTFRKLLPNEQCECTFPRLCDTAQQSVSNQASLLESQAAQVEAENVHRVYNEIAKHFSDTRHSPWPRVEAFVRSLSIGDVLLDVGCGNGKYLASYGRSVLLGCDRSEGLLQVCVERGFNVLQCDCLAVPFRDQSVDACISIAVIHHLATDRRREQAISEMVRVLRPGGRALIYVWAKNQEANAKKSSYLRQNKQNNKPPTVDEPVKVESQPVQVERVAAGAGDCTLPVHTNRTQFQHQDLLVPWKLKSNESMEKATFLRYYHVFEEHELEKLCLASSKNSIELLDSYYDQGNWETKAHRRKATTVERSAVTKLFIACFDNAVELDELVVGIVFQQFNQLRKLHLHVHALELKLVNVQIGQDAVDTVKNRRLLPEFRTDRLLIANERSVLFGQCIKLLIVTNIQIEQCLGQLIVLGKFVVVHNLRFDQLNQGGYC</sequence>
<dbReference type="PANTHER" id="PTHR13069:SF21">
    <property type="entry name" value="ALKYLATED DNA REPAIR PROTEIN ALKB HOMOLOG 8"/>
    <property type="match status" value="1"/>
</dbReference>
<dbReference type="InterPro" id="IPR037151">
    <property type="entry name" value="AlkB-like_sf"/>
</dbReference>
<keyword evidence="7" id="KW-0949">S-adenosyl-L-methionine</keyword>
<dbReference type="FunFam" id="3.30.70.330:FF:000570">
    <property type="entry name" value="ALKylated DNA repair protein AlkB homolog"/>
    <property type="match status" value="1"/>
</dbReference>
<evidence type="ECO:0000256" key="6">
    <source>
        <dbReference type="ARBA" id="ARBA00022679"/>
    </source>
</evidence>
<dbReference type="Gene3D" id="2.60.120.590">
    <property type="entry name" value="Alpha-ketoglutarate-dependent dioxygenase AlkB-like"/>
    <property type="match status" value="1"/>
</dbReference>
<dbReference type="Pfam" id="PF08241">
    <property type="entry name" value="Methyltransf_11"/>
    <property type="match status" value="1"/>
</dbReference>
<evidence type="ECO:0000256" key="8">
    <source>
        <dbReference type="ARBA" id="ARBA00022723"/>
    </source>
</evidence>
<dbReference type="GO" id="GO:0000049">
    <property type="term" value="F:tRNA binding"/>
    <property type="evidence" value="ECO:0007669"/>
    <property type="project" value="TreeGrafter"/>
</dbReference>
<dbReference type="SUPFAM" id="SSF53335">
    <property type="entry name" value="S-adenosyl-L-methionine-dependent methyltransferases"/>
    <property type="match status" value="1"/>
</dbReference>
<evidence type="ECO:0000256" key="7">
    <source>
        <dbReference type="ARBA" id="ARBA00022691"/>
    </source>
</evidence>
<dbReference type="GO" id="GO:0030488">
    <property type="term" value="P:tRNA methylation"/>
    <property type="evidence" value="ECO:0007669"/>
    <property type="project" value="TreeGrafter"/>
</dbReference>
<dbReference type="CDD" id="cd12431">
    <property type="entry name" value="RRM_ALKBH8"/>
    <property type="match status" value="1"/>
</dbReference>
<reference evidence="14" key="2">
    <citation type="submission" date="2020-05" db="UniProtKB">
        <authorList>
            <consortium name="EnsemblMetazoa"/>
        </authorList>
    </citation>
    <scope>IDENTIFICATION</scope>
    <source>
        <strain evidence="14">ACHKN1017</strain>
    </source>
</reference>
<keyword evidence="8" id="KW-0479">Metal-binding</keyword>
<evidence type="ECO:0000313" key="15">
    <source>
        <dbReference type="Proteomes" id="UP000075881"/>
    </source>
</evidence>
<keyword evidence="15" id="KW-1185">Reference proteome</keyword>
<dbReference type="InterPro" id="IPR013216">
    <property type="entry name" value="Methyltransf_11"/>
</dbReference>
<dbReference type="AlphaFoldDB" id="A0A182KIK7"/>
<dbReference type="CDD" id="cd02440">
    <property type="entry name" value="AdoMet_MTases"/>
    <property type="match status" value="1"/>
</dbReference>
<evidence type="ECO:0000256" key="2">
    <source>
        <dbReference type="ARBA" id="ARBA00004123"/>
    </source>
</evidence>
<keyword evidence="10" id="KW-0694">RNA-binding</keyword>
<evidence type="ECO:0000256" key="4">
    <source>
        <dbReference type="ARBA" id="ARBA00022490"/>
    </source>
</evidence>
<dbReference type="Gene3D" id="3.30.70.330">
    <property type="match status" value="1"/>
</dbReference>
<feature type="compositionally biased region" description="Polar residues" evidence="12">
    <location>
        <begin position="501"/>
        <end position="514"/>
    </location>
</feature>
<dbReference type="PROSITE" id="PS51471">
    <property type="entry name" value="FE2OG_OXY"/>
    <property type="match status" value="1"/>
</dbReference>
<feature type="region of interest" description="Disordered" evidence="12">
    <location>
        <begin position="501"/>
        <end position="522"/>
    </location>
</feature>
<dbReference type="InterPro" id="IPR051422">
    <property type="entry name" value="AlkB_tRNA_MeTrf/Diox"/>
</dbReference>
<dbReference type="Gene3D" id="3.40.50.150">
    <property type="entry name" value="Vaccinia Virus protein VP39"/>
    <property type="match status" value="1"/>
</dbReference>
<evidence type="ECO:0000256" key="10">
    <source>
        <dbReference type="ARBA" id="ARBA00022884"/>
    </source>
</evidence>
<dbReference type="InterPro" id="IPR005123">
    <property type="entry name" value="Oxoglu/Fe-dep_dioxygenase_dom"/>
</dbReference>
<feature type="domain" description="Fe2OG dioxygenase" evidence="13">
    <location>
        <begin position="216"/>
        <end position="323"/>
    </location>
</feature>
<evidence type="ECO:0000256" key="9">
    <source>
        <dbReference type="ARBA" id="ARBA00022833"/>
    </source>
</evidence>
<keyword evidence="11" id="KW-0539">Nucleus</keyword>
<dbReference type="VEuPathDB" id="VectorBase:ACHR014279"/>
<evidence type="ECO:0000313" key="14">
    <source>
        <dbReference type="EnsemblMetazoa" id="ACHR014279-PA"/>
    </source>
</evidence>
<dbReference type="PANTHER" id="PTHR13069">
    <property type="entry name" value="ALKYLATED DNA REPAIR PROTEIN ALKB HOMOLOG 8"/>
    <property type="match status" value="1"/>
</dbReference>
<dbReference type="GO" id="GO:0046872">
    <property type="term" value="F:metal ion binding"/>
    <property type="evidence" value="ECO:0007669"/>
    <property type="project" value="UniProtKB-KW"/>
</dbReference>
<keyword evidence="9" id="KW-0862">Zinc</keyword>
<dbReference type="InterPro" id="IPR027450">
    <property type="entry name" value="AlkB-like"/>
</dbReference>
<dbReference type="InterPro" id="IPR034256">
    <property type="entry name" value="ALKBH8_RRM"/>
</dbReference>
<dbReference type="GO" id="GO:0005634">
    <property type="term" value="C:nucleus"/>
    <property type="evidence" value="ECO:0007669"/>
    <property type="project" value="UniProtKB-SubCell"/>
</dbReference>
<organism evidence="14 15">
    <name type="scientific">Anopheles christyi</name>
    <dbReference type="NCBI Taxonomy" id="43041"/>
    <lineage>
        <taxon>Eukaryota</taxon>
        <taxon>Metazoa</taxon>
        <taxon>Ecdysozoa</taxon>
        <taxon>Arthropoda</taxon>
        <taxon>Hexapoda</taxon>
        <taxon>Insecta</taxon>
        <taxon>Pterygota</taxon>
        <taxon>Neoptera</taxon>
        <taxon>Endopterygota</taxon>
        <taxon>Diptera</taxon>
        <taxon>Nematocera</taxon>
        <taxon>Culicoidea</taxon>
        <taxon>Culicidae</taxon>
        <taxon>Anophelinae</taxon>
        <taxon>Anopheles</taxon>
    </lineage>
</organism>
<dbReference type="GO" id="GO:0008757">
    <property type="term" value="F:S-adenosylmethionine-dependent methyltransferase activity"/>
    <property type="evidence" value="ECO:0007669"/>
    <property type="project" value="InterPro"/>
</dbReference>
<dbReference type="SUPFAM" id="SSF51197">
    <property type="entry name" value="Clavaminate synthase-like"/>
    <property type="match status" value="1"/>
</dbReference>
<name>A0A182KIK7_9DIPT</name>
<dbReference type="EnsemblMetazoa" id="ACHR014279-RA">
    <property type="protein sequence ID" value="ACHR014279-PA"/>
    <property type="gene ID" value="ACHR014279"/>
</dbReference>
<evidence type="ECO:0000256" key="11">
    <source>
        <dbReference type="ARBA" id="ARBA00023242"/>
    </source>
</evidence>
<dbReference type="SUPFAM" id="SSF54928">
    <property type="entry name" value="RNA-binding domain, RBD"/>
    <property type="match status" value="1"/>
</dbReference>
<dbReference type="Proteomes" id="UP000075881">
    <property type="component" value="Unassembled WGS sequence"/>
</dbReference>
<dbReference type="FunFam" id="2.60.120.590:FF:000023">
    <property type="entry name" value="Alkylated DNA repair protein alkB homolog 8"/>
    <property type="match status" value="1"/>
</dbReference>
<protein>
    <recommendedName>
        <fullName evidence="13">Fe2OG dioxygenase domain-containing protein</fullName>
    </recommendedName>
</protein>
<keyword evidence="4" id="KW-0963">Cytoplasm</keyword>